<gene>
    <name evidence="2" type="ORF">S01H1_16855</name>
</gene>
<accession>X0RG02</accession>
<name>X0RG02_9ZZZZ</name>
<protein>
    <submittedName>
        <fullName evidence="2">Uncharacterized protein</fullName>
    </submittedName>
</protein>
<organism evidence="2">
    <name type="scientific">marine sediment metagenome</name>
    <dbReference type="NCBI Taxonomy" id="412755"/>
    <lineage>
        <taxon>unclassified sequences</taxon>
        <taxon>metagenomes</taxon>
        <taxon>ecological metagenomes</taxon>
    </lineage>
</organism>
<feature type="region of interest" description="Disordered" evidence="1">
    <location>
        <begin position="114"/>
        <end position="182"/>
    </location>
</feature>
<reference evidence="2" key="1">
    <citation type="journal article" date="2014" name="Front. Microbiol.">
        <title>High frequency of phylogenetically diverse reductive dehalogenase-homologous genes in deep subseafloor sedimentary metagenomes.</title>
        <authorList>
            <person name="Kawai M."/>
            <person name="Futagami T."/>
            <person name="Toyoda A."/>
            <person name="Takaki Y."/>
            <person name="Nishi S."/>
            <person name="Hori S."/>
            <person name="Arai W."/>
            <person name="Tsubouchi T."/>
            <person name="Morono Y."/>
            <person name="Uchiyama I."/>
            <person name="Ito T."/>
            <person name="Fujiyama A."/>
            <person name="Inagaki F."/>
            <person name="Takami H."/>
        </authorList>
    </citation>
    <scope>NUCLEOTIDE SEQUENCE</scope>
    <source>
        <strain evidence="2">Expedition CK06-06</strain>
    </source>
</reference>
<comment type="caution">
    <text evidence="2">The sequence shown here is derived from an EMBL/GenBank/DDBJ whole genome shotgun (WGS) entry which is preliminary data.</text>
</comment>
<dbReference type="AlphaFoldDB" id="X0RG02"/>
<proteinExistence type="predicted"/>
<dbReference type="EMBL" id="BARS01008897">
    <property type="protein sequence ID" value="GAF67839.1"/>
    <property type="molecule type" value="Genomic_DNA"/>
</dbReference>
<feature type="compositionally biased region" description="Polar residues" evidence="1">
    <location>
        <begin position="8"/>
        <end position="27"/>
    </location>
</feature>
<sequence>MPDAKDYPTNSTASKTAGTPQVPTRNRQPNRKKFNSTPDAAMLLESPKIPEEKIVKKASVTPKVRKEGTVQTAIKNFFGADTNSVVAYIVWDVLIPAAKETVIDMIREGVDMLLSPGGSSGRSRPRRGGGYGGTSRVSYGNFYRDNQRSARPAYRNRDHDDTRRPRPKALAERANSRSPGSRLQAVVFDRDSEAREVVGLLSEILDMYDEVTVADFYEVSGLQNHSQPSDNSWGWRDLANVTISQTRDGYEINFPRVEQI</sequence>
<feature type="compositionally biased region" description="Basic and acidic residues" evidence="1">
    <location>
        <begin position="155"/>
        <end position="175"/>
    </location>
</feature>
<evidence type="ECO:0000313" key="2">
    <source>
        <dbReference type="EMBL" id="GAF67839.1"/>
    </source>
</evidence>
<feature type="region of interest" description="Disordered" evidence="1">
    <location>
        <begin position="1"/>
        <end position="38"/>
    </location>
</feature>
<evidence type="ECO:0000256" key="1">
    <source>
        <dbReference type="SAM" id="MobiDB-lite"/>
    </source>
</evidence>